<dbReference type="Pfam" id="PF01610">
    <property type="entry name" value="DDE_Tnp_ISL3"/>
    <property type="match status" value="1"/>
</dbReference>
<dbReference type="InterPro" id="IPR029261">
    <property type="entry name" value="Transposase_Znf"/>
</dbReference>
<accession>A0ABY8VPN9</accession>
<dbReference type="PANTHER" id="PTHR33498">
    <property type="entry name" value="TRANSPOSASE FOR INSERTION SEQUENCE ELEMENT IS1557"/>
    <property type="match status" value="1"/>
</dbReference>
<evidence type="ECO:0000313" key="4">
    <source>
        <dbReference type="Proteomes" id="UP001238805"/>
    </source>
</evidence>
<dbReference type="EMBL" id="CP126970">
    <property type="protein sequence ID" value="WIM71594.1"/>
    <property type="molecule type" value="Genomic_DNA"/>
</dbReference>
<feature type="domain" description="Transposase IS204/IS1001/IS1096/IS1165 zinc-finger" evidence="2">
    <location>
        <begin position="32"/>
        <end position="74"/>
    </location>
</feature>
<dbReference type="InterPro" id="IPR047951">
    <property type="entry name" value="Transpos_ISL3"/>
</dbReference>
<evidence type="ECO:0000259" key="1">
    <source>
        <dbReference type="Pfam" id="PF01610"/>
    </source>
</evidence>
<dbReference type="NCBIfam" id="NF033550">
    <property type="entry name" value="transpos_ISL3"/>
    <property type="match status" value="1"/>
</dbReference>
<reference evidence="3 4" key="1">
    <citation type="submission" date="2023-05" db="EMBL/GenBank/DDBJ databases">
        <title>Corynebacterium suedekumii sp. nov. and Corynebacterium breve sp. nov. isolated from raw cow's milk.</title>
        <authorList>
            <person name="Baer M.K."/>
            <person name="Mehl L."/>
            <person name="Hellmuth R."/>
            <person name="Marke G."/>
            <person name="Lipski A."/>
        </authorList>
    </citation>
    <scope>NUCLEOTIDE SEQUENCE [LARGE SCALE GENOMIC DNA]</scope>
    <source>
        <strain evidence="3 4">LM112</strain>
    </source>
</reference>
<gene>
    <name evidence="3" type="ORF">QP029_05300</name>
</gene>
<proteinExistence type="predicted"/>
<dbReference type="InterPro" id="IPR002560">
    <property type="entry name" value="Transposase_DDE"/>
</dbReference>
<keyword evidence="4" id="KW-1185">Reference proteome</keyword>
<dbReference type="Pfam" id="PF14690">
    <property type="entry name" value="Zn_ribbon_ISL3"/>
    <property type="match status" value="1"/>
</dbReference>
<organism evidence="3 4">
    <name type="scientific">Corynebacterium suedekumii</name>
    <dbReference type="NCBI Taxonomy" id="3049801"/>
    <lineage>
        <taxon>Bacteria</taxon>
        <taxon>Bacillati</taxon>
        <taxon>Actinomycetota</taxon>
        <taxon>Actinomycetes</taxon>
        <taxon>Mycobacteriales</taxon>
        <taxon>Corynebacteriaceae</taxon>
        <taxon>Corynebacterium</taxon>
    </lineage>
</organism>
<name>A0ABY8VPN9_9CORY</name>
<dbReference type="RefSeq" id="WP_284876160.1">
    <property type="nucleotide sequence ID" value="NZ_CP126970.1"/>
</dbReference>
<protein>
    <submittedName>
        <fullName evidence="3">ISL3 family transposase</fullName>
    </submittedName>
</protein>
<dbReference type="PANTHER" id="PTHR33498:SF1">
    <property type="entry name" value="TRANSPOSASE FOR INSERTION SEQUENCE ELEMENT IS1557"/>
    <property type="match status" value="1"/>
</dbReference>
<evidence type="ECO:0000313" key="3">
    <source>
        <dbReference type="EMBL" id="WIM71594.1"/>
    </source>
</evidence>
<dbReference type="Proteomes" id="UP001238805">
    <property type="component" value="Chromosome"/>
</dbReference>
<feature type="domain" description="Transposase IS204/IS1001/IS1096/IS1165 DDE" evidence="1">
    <location>
        <begin position="153"/>
        <end position="409"/>
    </location>
</feature>
<sequence length="424" mass="47892">MIRTVELGLTITDAAIADTHTWIYCAPVQPDAHCPSCGMDGRLRDHTIRELVDLPVVGHPTRLRVRIPRFTCTNTTCITKIFQHQLTCAAPKSKLTNRCTRWILQRLAIDRMSVAGIAKALDIGWDLVNTVALSMARDLVYADPDHLAGVRILGVDEHKWKHRRGQGEPSFVTVIVDLTPTIDGTGPTRLLDMVPGRSAGVLSHWLASRNEDFRRRVKVVAMDGFTGYHKATREQLPKARKVMDPFHVVQLAGEKFTTTRQRIQQMTLGHRGRSGDPLYGVRRILLTRMGLLTDGQRAKLDAVIADENHVAVDVTHHTYQDIIAAYEYQDRKVGKLWMYKIMRRIKSDLPKGLQELGQLGRTMWKLRHEILAYFDTGASNGPVEAINGRLEHLRGIALGFRNLNHYILRSLIHSGQLQNRINAL</sequence>
<evidence type="ECO:0000259" key="2">
    <source>
        <dbReference type="Pfam" id="PF14690"/>
    </source>
</evidence>